<protein>
    <submittedName>
        <fullName evidence="2">Uncharacterized conserved protein YbjT, contains NAD(P)-binding and DUF2867 domains</fullName>
    </submittedName>
</protein>
<dbReference type="InterPro" id="IPR051604">
    <property type="entry name" value="Ergot_Alk_Oxidoreductase"/>
</dbReference>
<reference evidence="2 3" key="1">
    <citation type="submission" date="2016-10" db="EMBL/GenBank/DDBJ databases">
        <authorList>
            <person name="Varghese N."/>
            <person name="Submissions S."/>
        </authorList>
    </citation>
    <scope>NUCLEOTIDE SEQUENCE [LARGE SCALE GENOMIC DNA]</scope>
    <source>
        <strain evidence="2 3">DSM 21822</strain>
    </source>
</reference>
<evidence type="ECO:0000259" key="1">
    <source>
        <dbReference type="Pfam" id="PF05368"/>
    </source>
</evidence>
<dbReference type="EMBL" id="FOSL01000047">
    <property type="protein sequence ID" value="SFL17330.1"/>
    <property type="molecule type" value="Genomic_DNA"/>
</dbReference>
<gene>
    <name evidence="2" type="ORF">SAMN04488498_1476</name>
</gene>
<dbReference type="AlphaFoldDB" id="A0A1I4FJ51"/>
<dbReference type="OrthoDB" id="7352262at2"/>
<evidence type="ECO:0000313" key="3">
    <source>
        <dbReference type="Proteomes" id="UP000323300"/>
    </source>
</evidence>
<dbReference type="InterPro" id="IPR036291">
    <property type="entry name" value="NAD(P)-bd_dom_sf"/>
</dbReference>
<dbReference type="SUPFAM" id="SSF51735">
    <property type="entry name" value="NAD(P)-binding Rossmann-fold domains"/>
    <property type="match status" value="1"/>
</dbReference>
<dbReference type="Proteomes" id="UP000323300">
    <property type="component" value="Unassembled WGS sequence"/>
</dbReference>
<accession>A0A1I4FJ51</accession>
<dbReference type="RefSeq" id="WP_149764348.1">
    <property type="nucleotide sequence ID" value="NZ_BSPE01000002.1"/>
</dbReference>
<evidence type="ECO:0000313" key="2">
    <source>
        <dbReference type="EMBL" id="SFL17330.1"/>
    </source>
</evidence>
<dbReference type="Gene3D" id="3.40.50.720">
    <property type="entry name" value="NAD(P)-binding Rossmann-like Domain"/>
    <property type="match status" value="1"/>
</dbReference>
<dbReference type="PANTHER" id="PTHR43162">
    <property type="match status" value="1"/>
</dbReference>
<proteinExistence type="predicted"/>
<dbReference type="Gene3D" id="3.90.25.10">
    <property type="entry name" value="UDP-galactose 4-epimerase, domain 1"/>
    <property type="match status" value="1"/>
</dbReference>
<organism evidence="2 3">
    <name type="scientific">Neomesorhizobium albiziae</name>
    <dbReference type="NCBI Taxonomy" id="335020"/>
    <lineage>
        <taxon>Bacteria</taxon>
        <taxon>Pseudomonadati</taxon>
        <taxon>Pseudomonadota</taxon>
        <taxon>Alphaproteobacteria</taxon>
        <taxon>Hyphomicrobiales</taxon>
        <taxon>Phyllobacteriaceae</taxon>
        <taxon>Neomesorhizobium</taxon>
    </lineage>
</organism>
<dbReference type="InterPro" id="IPR008030">
    <property type="entry name" value="NmrA-like"/>
</dbReference>
<name>A0A1I4FJ51_9HYPH</name>
<feature type="domain" description="NmrA-like" evidence="1">
    <location>
        <begin position="3"/>
        <end position="254"/>
    </location>
</feature>
<sequence>MYVVLGANGRAGGETAHALIELDKPVRVVLRRPEQAEKWTKLGVNVAIGSIEDVPSLAAALRGAAGAFLLSPPPVSGDPYRRADELGSALAEAVREARLPKVVALSSVGAQHETGTGVIATLRSLEKHLEGAAPSTTFLRPGYFVETWGEVAPAVIAEGVLPSFLEPSKKIPMVSTVDVGRTVARLLSDDFSGKRIVELRGPQDWSANDVAAAFSRVLGRPVETAFVPPEARAAILAQEGVPPEVADALLGMYDGIARGRVEYEGGTEQRRGSVALADAIERMVRSMGEDAGGMAA</sequence>
<dbReference type="Pfam" id="PF05368">
    <property type="entry name" value="NmrA"/>
    <property type="match status" value="1"/>
</dbReference>
<keyword evidence="3" id="KW-1185">Reference proteome</keyword>
<dbReference type="PANTHER" id="PTHR43162:SF1">
    <property type="entry name" value="PRESTALK A DIFFERENTIATION PROTEIN A"/>
    <property type="match status" value="1"/>
</dbReference>